<name>A0A0S3QT34_THET7</name>
<dbReference type="InterPro" id="IPR015421">
    <property type="entry name" value="PyrdxlP-dep_Trfase_major"/>
</dbReference>
<evidence type="ECO:0000256" key="2">
    <source>
        <dbReference type="ARBA" id="ARBA00022576"/>
    </source>
</evidence>
<evidence type="ECO:0000256" key="4">
    <source>
        <dbReference type="RuleBase" id="RU000481"/>
    </source>
</evidence>
<keyword evidence="3 4" id="KW-0808">Transferase</keyword>
<evidence type="ECO:0000256" key="3">
    <source>
        <dbReference type="ARBA" id="ARBA00022679"/>
    </source>
</evidence>
<dbReference type="RefSeq" id="WP_068549494.1">
    <property type="nucleotide sequence ID" value="NZ_AP013035.1"/>
</dbReference>
<evidence type="ECO:0000256" key="1">
    <source>
        <dbReference type="ARBA" id="ARBA00001933"/>
    </source>
</evidence>
<dbReference type="CDD" id="cd00609">
    <property type="entry name" value="AAT_like"/>
    <property type="match status" value="1"/>
</dbReference>
<dbReference type="InterPro" id="IPR004839">
    <property type="entry name" value="Aminotransferase_I/II_large"/>
</dbReference>
<dbReference type="NCBIfam" id="NF006756">
    <property type="entry name" value="PRK09276.1"/>
    <property type="match status" value="1"/>
</dbReference>
<dbReference type="AlphaFoldDB" id="A0A0S3QT34"/>
<feature type="domain" description="Aminotransferase class I/classII large" evidence="5">
    <location>
        <begin position="32"/>
        <end position="380"/>
    </location>
</feature>
<keyword evidence="7" id="KW-1185">Reference proteome</keyword>
<dbReference type="Gene3D" id="3.90.1150.10">
    <property type="entry name" value="Aspartate Aminotransferase, domain 1"/>
    <property type="match status" value="1"/>
</dbReference>
<dbReference type="KEGG" id="ttk:TST_0694"/>
<dbReference type="GO" id="GO:0030170">
    <property type="term" value="F:pyridoxal phosphate binding"/>
    <property type="evidence" value="ECO:0007669"/>
    <property type="project" value="InterPro"/>
</dbReference>
<dbReference type="SUPFAM" id="SSF53383">
    <property type="entry name" value="PLP-dependent transferases"/>
    <property type="match status" value="1"/>
</dbReference>
<keyword evidence="2 4" id="KW-0032">Aminotransferase</keyword>
<evidence type="ECO:0000313" key="6">
    <source>
        <dbReference type="EMBL" id="BAT71499.1"/>
    </source>
</evidence>
<evidence type="ECO:0000313" key="7">
    <source>
        <dbReference type="Proteomes" id="UP000063234"/>
    </source>
</evidence>
<dbReference type="EC" id="2.6.1.-" evidence="4"/>
<sequence>MVEWASRLKKLPPYLFAELDEKKAKKIAEGVDVIDMGVGDPDLPTPTPIVEAMKKAVEKPEHHKYPTYNGMKPFREAVAKWYKKRFNVALDPDSEVVALIGSKEGIAHLPFAFVEEKDVVLVPDPGYPVYHASTVLAGGEPYHIPLKEELGFLPDISSVPKDILERTKVMFLNYPNNPTAGIATKEAFQKLVELAKEYNFIIAHDAAYSEIYYEEPPISILEIPGAKEVAIEFHSLSKTFNMTGWRIGMAVGNAEILKSLLKVKTNIDSGVFQAIQEAAIFALENEPGLKEIRNIYKRRIDIFVNGLKKCGFEVEAPKATFYVWFKVPPGYTSMEFANLALEKAGVLLTPGVGFGVYGERFVRAALCMPDERIEEAANRLSSL</sequence>
<organism evidence="6 7">
    <name type="scientific">Thermosulfidibacter takaii (strain DSM 17441 / JCM 13301 / NBRC 103674 / ABI70S6)</name>
    <dbReference type="NCBI Taxonomy" id="1298851"/>
    <lineage>
        <taxon>Bacteria</taxon>
        <taxon>Pseudomonadati</taxon>
        <taxon>Thermosulfidibacterota</taxon>
        <taxon>Thermosulfidibacteria</taxon>
        <taxon>Thermosulfidibacterales</taxon>
        <taxon>Thermosulfidibacteraceae</taxon>
    </lineage>
</organism>
<dbReference type="Proteomes" id="UP000063234">
    <property type="component" value="Chromosome"/>
</dbReference>
<dbReference type="InterPro" id="IPR015424">
    <property type="entry name" value="PyrdxlP-dep_Trfase"/>
</dbReference>
<dbReference type="InterPro" id="IPR050881">
    <property type="entry name" value="LL-DAP_aminotransferase"/>
</dbReference>
<gene>
    <name evidence="6" type="ORF">TST_0694</name>
</gene>
<reference evidence="7" key="1">
    <citation type="journal article" date="2018" name="Science">
        <title>A primordial and reversible TCA cycle in a facultatively chemolithoautotrophic thermophile.</title>
        <authorList>
            <person name="Nunoura T."/>
            <person name="Chikaraishi Y."/>
            <person name="Izaki R."/>
            <person name="Suwa T."/>
            <person name="Sato T."/>
            <person name="Harada T."/>
            <person name="Mori K."/>
            <person name="Kato Y."/>
            <person name="Miyazaki M."/>
            <person name="Shimamura S."/>
            <person name="Yanagawa K."/>
            <person name="Shuto A."/>
            <person name="Ohkouchi N."/>
            <person name="Fujita N."/>
            <person name="Takaki Y."/>
            <person name="Atomi H."/>
            <person name="Takai K."/>
        </authorList>
    </citation>
    <scope>NUCLEOTIDE SEQUENCE [LARGE SCALE GENOMIC DNA]</scope>
    <source>
        <strain evidence="7">DSM 17441 / JCM 13301 / NBRC 103674 / ABI70S6</strain>
    </source>
</reference>
<dbReference type="OrthoDB" id="9803354at2"/>
<dbReference type="InterPro" id="IPR004838">
    <property type="entry name" value="NHTrfase_class1_PyrdxlP-BS"/>
</dbReference>
<dbReference type="GO" id="GO:0010285">
    <property type="term" value="F:L,L-diaminopimelate aminotransferase activity"/>
    <property type="evidence" value="ECO:0007669"/>
    <property type="project" value="InterPro"/>
</dbReference>
<proteinExistence type="inferred from homology"/>
<dbReference type="EMBL" id="AP013035">
    <property type="protein sequence ID" value="BAT71499.1"/>
    <property type="molecule type" value="Genomic_DNA"/>
</dbReference>
<dbReference type="InterPro" id="IPR015422">
    <property type="entry name" value="PyrdxlP-dep_Trfase_small"/>
</dbReference>
<dbReference type="STRING" id="1298851.TST_0694"/>
<comment type="similarity">
    <text evidence="4">Belongs to the class-I pyridoxal-phosphate-dependent aminotransferase family.</text>
</comment>
<evidence type="ECO:0000259" key="5">
    <source>
        <dbReference type="Pfam" id="PF00155"/>
    </source>
</evidence>
<dbReference type="PROSITE" id="PS00105">
    <property type="entry name" value="AA_TRANSFER_CLASS_1"/>
    <property type="match status" value="1"/>
</dbReference>
<dbReference type="PATRIC" id="fig|1298851.3.peg.722"/>
<dbReference type="GO" id="GO:0009089">
    <property type="term" value="P:lysine biosynthetic process via diaminopimelate"/>
    <property type="evidence" value="ECO:0007669"/>
    <property type="project" value="InterPro"/>
</dbReference>
<dbReference type="Gene3D" id="3.40.640.10">
    <property type="entry name" value="Type I PLP-dependent aspartate aminotransferase-like (Major domain)"/>
    <property type="match status" value="1"/>
</dbReference>
<dbReference type="PANTHER" id="PTHR42832">
    <property type="entry name" value="AMINO ACID AMINOTRANSFERASE"/>
    <property type="match status" value="1"/>
</dbReference>
<dbReference type="PANTHER" id="PTHR42832:SF3">
    <property type="entry name" value="L-GLUTAMINE--4-(METHYLSULFANYL)-2-OXOBUTANOATE AMINOTRANSFERASE"/>
    <property type="match status" value="1"/>
</dbReference>
<dbReference type="InterPro" id="IPR019881">
    <property type="entry name" value="DAP-NH2Trfase_DapL_Desulfo"/>
</dbReference>
<accession>A0A0S3QT34</accession>
<dbReference type="Pfam" id="PF00155">
    <property type="entry name" value="Aminotran_1_2"/>
    <property type="match status" value="1"/>
</dbReference>
<protein>
    <recommendedName>
        <fullName evidence="4">Aminotransferase</fullName>
        <ecNumber evidence="4">2.6.1.-</ecNumber>
    </recommendedName>
</protein>
<dbReference type="NCBIfam" id="TIGR03540">
    <property type="entry name" value="DapC_direct"/>
    <property type="match status" value="1"/>
</dbReference>
<comment type="cofactor">
    <cofactor evidence="1 4">
        <name>pyridoxal 5'-phosphate</name>
        <dbReference type="ChEBI" id="CHEBI:597326"/>
    </cofactor>
</comment>